<reference evidence="4" key="1">
    <citation type="journal article" date="2021" name="Microorganisms">
        <title>Acidisoma silvae sp. nov. and Acidisomacellulosilytica sp. nov., Two Acidophilic Bacteria Isolated from Decaying Wood, Hydrolyzing Cellulose and Producing Poly-3-hydroxybutyrate.</title>
        <authorList>
            <person name="Mieszkin S."/>
            <person name="Pouder E."/>
            <person name="Uroz S."/>
            <person name="Simon-Colin C."/>
            <person name="Alain K."/>
        </authorList>
    </citation>
    <scope>NUCLEOTIDE SEQUENCE</scope>
    <source>
        <strain evidence="4">HW T2.11</strain>
    </source>
</reference>
<dbReference type="SUPFAM" id="SSF53850">
    <property type="entry name" value="Periplasmic binding protein-like II"/>
    <property type="match status" value="1"/>
</dbReference>
<dbReference type="EMBL" id="JAESVB010000014">
    <property type="protein sequence ID" value="MCB8877522.1"/>
    <property type="molecule type" value="Genomic_DNA"/>
</dbReference>
<name>A0A963YUV5_9PROT</name>
<feature type="chain" id="PRO_5037512387" evidence="3">
    <location>
        <begin position="28"/>
        <end position="442"/>
    </location>
</feature>
<evidence type="ECO:0000256" key="1">
    <source>
        <dbReference type="ARBA" id="ARBA00004418"/>
    </source>
</evidence>
<protein>
    <submittedName>
        <fullName evidence="4">Sugar ABC transporter substrate-binding protein</fullName>
    </submittedName>
</protein>
<dbReference type="InterPro" id="IPR050490">
    <property type="entry name" value="Bact_solute-bd_prot1"/>
</dbReference>
<accession>A0A963YUV5</accession>
<evidence type="ECO:0000313" key="5">
    <source>
        <dbReference type="Proteomes" id="UP000708298"/>
    </source>
</evidence>
<dbReference type="GO" id="GO:0042597">
    <property type="term" value="C:periplasmic space"/>
    <property type="evidence" value="ECO:0007669"/>
    <property type="project" value="UniProtKB-SubCell"/>
</dbReference>
<evidence type="ECO:0000256" key="3">
    <source>
        <dbReference type="SAM" id="SignalP"/>
    </source>
</evidence>
<feature type="signal peptide" evidence="3">
    <location>
        <begin position="1"/>
        <end position="27"/>
    </location>
</feature>
<comment type="caution">
    <text evidence="4">The sequence shown here is derived from an EMBL/GenBank/DDBJ whole genome shotgun (WGS) entry which is preliminary data.</text>
</comment>
<gene>
    <name evidence="4" type="ORF">ASILVAE211_20170</name>
</gene>
<dbReference type="RefSeq" id="WP_227323170.1">
    <property type="nucleotide sequence ID" value="NZ_JAESVB010000014.1"/>
</dbReference>
<organism evidence="4 5">
    <name type="scientific">Acidisoma silvae</name>
    <dbReference type="NCBI Taxonomy" id="2802396"/>
    <lineage>
        <taxon>Bacteria</taxon>
        <taxon>Pseudomonadati</taxon>
        <taxon>Pseudomonadota</taxon>
        <taxon>Alphaproteobacteria</taxon>
        <taxon>Acetobacterales</taxon>
        <taxon>Acidocellaceae</taxon>
        <taxon>Acidisoma</taxon>
    </lineage>
</organism>
<keyword evidence="3" id="KW-0732">Signal</keyword>
<sequence>MKTHILLGLASALLLPGLGMLAPQADAATTLTIATVNNPDMIVMQRLSAKFEATHPDIKLNWITLEENVLRQRVTTDIATHAGGMDIVTVGVYEVPLWAKRGWLTPFTNIPASYDVDDILKPVLSGLSYDGKPFALPFYAESQMTYYRTDLAQKAGVTVPAEPTWPQLAAIADKLNDPKNGIYGICLRGKAGWGENMGQIGPVVNGFGGRWFDLKWQPQLTSQPWEDGVKFYVDLLRKDGPPGAVSNGYNETLALFAAGHCAMWVDATVSAGFLANPKQSTVVGKVGYAAPPYTTTKIGSHYLWAWSLAVPSTSHNAAAAQEFITWATSKDYIKLVADDQGWASVPPGTRTSTYQSPDYQKAAPFAPIVLNAIDSADPHHPSILPVPYTGIQYVGIPEFQGIGTSVGQQIAAAIAGQKTVKAALAESQSETARVMRRAGYLQ</sequence>
<dbReference type="Gene3D" id="3.40.190.10">
    <property type="entry name" value="Periplasmic binding protein-like II"/>
    <property type="match status" value="2"/>
</dbReference>
<reference evidence="4" key="2">
    <citation type="submission" date="2021-01" db="EMBL/GenBank/DDBJ databases">
        <authorList>
            <person name="Mieszkin S."/>
            <person name="Pouder E."/>
            <person name="Alain K."/>
        </authorList>
    </citation>
    <scope>NUCLEOTIDE SEQUENCE</scope>
    <source>
        <strain evidence="4">HW T2.11</strain>
    </source>
</reference>
<dbReference type="AlphaFoldDB" id="A0A963YUV5"/>
<dbReference type="CDD" id="cd13585">
    <property type="entry name" value="PBP2_TMBP_like"/>
    <property type="match status" value="1"/>
</dbReference>
<evidence type="ECO:0000256" key="2">
    <source>
        <dbReference type="ARBA" id="ARBA00008520"/>
    </source>
</evidence>
<comment type="subcellular location">
    <subcellularLocation>
        <location evidence="1">Periplasm</location>
    </subcellularLocation>
</comment>
<dbReference type="PANTHER" id="PTHR43649:SF12">
    <property type="entry name" value="DIACETYLCHITOBIOSE BINDING PROTEIN DASA"/>
    <property type="match status" value="1"/>
</dbReference>
<dbReference type="InterPro" id="IPR006059">
    <property type="entry name" value="SBP"/>
</dbReference>
<keyword evidence="5" id="KW-1185">Reference proteome</keyword>
<evidence type="ECO:0000313" key="4">
    <source>
        <dbReference type="EMBL" id="MCB8877522.1"/>
    </source>
</evidence>
<dbReference type="Pfam" id="PF01547">
    <property type="entry name" value="SBP_bac_1"/>
    <property type="match status" value="1"/>
</dbReference>
<comment type="similarity">
    <text evidence="2">Belongs to the bacterial solute-binding protein 1 family.</text>
</comment>
<dbReference type="Proteomes" id="UP000708298">
    <property type="component" value="Unassembled WGS sequence"/>
</dbReference>
<proteinExistence type="inferred from homology"/>
<dbReference type="PANTHER" id="PTHR43649">
    <property type="entry name" value="ARABINOSE-BINDING PROTEIN-RELATED"/>
    <property type="match status" value="1"/>
</dbReference>